<feature type="binding site" evidence="9">
    <location>
        <position position="88"/>
    </location>
    <ligand>
        <name>Fe cation</name>
        <dbReference type="ChEBI" id="CHEBI:24875"/>
        <label>1</label>
    </ligand>
</feature>
<evidence type="ECO:0000256" key="3">
    <source>
        <dbReference type="ARBA" id="ARBA00022688"/>
    </source>
</evidence>
<evidence type="ECO:0000256" key="1">
    <source>
        <dbReference type="ARBA" id="ARBA00004749"/>
    </source>
</evidence>
<name>A0A5Q2QFE7_9GAMM</name>
<feature type="binding site" evidence="9">
    <location>
        <position position="172"/>
    </location>
    <ligand>
        <name>Fe cation</name>
        <dbReference type="ChEBI" id="CHEBI:24875"/>
        <label>2</label>
    </ligand>
</feature>
<keyword evidence="7 9" id="KW-0503">Monooxygenase</keyword>
<comment type="cofactor">
    <cofactor evidence="9">
        <name>Fe cation</name>
        <dbReference type="ChEBI" id="CHEBI:24875"/>
    </cofactor>
    <text evidence="9">Binds 2 iron ions per subunit.</text>
</comment>
<dbReference type="EC" id="1.14.99.60" evidence="9"/>
<dbReference type="PANTHER" id="PTHR11237">
    <property type="entry name" value="COENZYME Q10 BIOSYNTHESIS PROTEIN 7"/>
    <property type="match status" value="1"/>
</dbReference>
<comment type="subcellular location">
    <subcellularLocation>
        <location evidence="9">Cell membrane</location>
        <topology evidence="9">Peripheral membrane protein</topology>
    </subcellularLocation>
</comment>
<keyword evidence="3 9" id="KW-0831">Ubiquinone biosynthesis</keyword>
<dbReference type="EMBL" id="CP045871">
    <property type="protein sequence ID" value="QGG81091.1"/>
    <property type="molecule type" value="Genomic_DNA"/>
</dbReference>
<keyword evidence="2 9" id="KW-1003">Cell membrane</keyword>
<evidence type="ECO:0000256" key="7">
    <source>
        <dbReference type="ARBA" id="ARBA00023033"/>
    </source>
</evidence>
<evidence type="ECO:0000313" key="10">
    <source>
        <dbReference type="EMBL" id="QGG81091.1"/>
    </source>
</evidence>
<dbReference type="RefSeq" id="WP_153714594.1">
    <property type="nucleotide sequence ID" value="NZ_CP045871.1"/>
</dbReference>
<evidence type="ECO:0000256" key="4">
    <source>
        <dbReference type="ARBA" id="ARBA00022723"/>
    </source>
</evidence>
<organism evidence="10 11">
    <name type="scientific">Litorivicinus lipolyticus</name>
    <dbReference type="NCBI Taxonomy" id="418701"/>
    <lineage>
        <taxon>Bacteria</taxon>
        <taxon>Pseudomonadati</taxon>
        <taxon>Pseudomonadota</taxon>
        <taxon>Gammaproteobacteria</taxon>
        <taxon>Oceanospirillales</taxon>
        <taxon>Litorivicinaceae</taxon>
        <taxon>Litorivicinus</taxon>
    </lineage>
</organism>
<gene>
    <name evidence="9 10" type="primary">coq7</name>
    <name evidence="10" type="ORF">GH975_11165</name>
</gene>
<feature type="binding site" evidence="9">
    <location>
        <position position="175"/>
    </location>
    <ligand>
        <name>Fe cation</name>
        <dbReference type="ChEBI" id="CHEBI:24875"/>
        <label>2</label>
    </ligand>
</feature>
<keyword evidence="4 9" id="KW-0479">Metal-binding</keyword>
<accession>A0A5Q2QFE7</accession>
<evidence type="ECO:0000256" key="9">
    <source>
        <dbReference type="HAMAP-Rule" id="MF_01658"/>
    </source>
</evidence>
<evidence type="ECO:0000256" key="2">
    <source>
        <dbReference type="ARBA" id="ARBA00022475"/>
    </source>
</evidence>
<dbReference type="InterPro" id="IPR047809">
    <property type="entry name" value="COQ7_proteobact"/>
</dbReference>
<evidence type="ECO:0000256" key="8">
    <source>
        <dbReference type="ARBA" id="ARBA00023136"/>
    </source>
</evidence>
<feature type="binding site" evidence="9">
    <location>
        <position position="172"/>
    </location>
    <ligand>
        <name>Fe cation</name>
        <dbReference type="ChEBI" id="CHEBI:24875"/>
        <label>1</label>
    </ligand>
</feature>
<dbReference type="HAMAP" id="MF_01658">
    <property type="entry name" value="COQ7"/>
    <property type="match status" value="1"/>
</dbReference>
<dbReference type="Proteomes" id="UP000388235">
    <property type="component" value="Chromosome"/>
</dbReference>
<dbReference type="KEGG" id="llp:GH975_11165"/>
<dbReference type="InterPro" id="IPR011566">
    <property type="entry name" value="Ubq_synth_Coq7"/>
</dbReference>
<dbReference type="NCBIfam" id="NF033656">
    <property type="entry name" value="DMQ_monoox_COQ7"/>
    <property type="match status" value="1"/>
</dbReference>
<evidence type="ECO:0000256" key="6">
    <source>
        <dbReference type="ARBA" id="ARBA00023004"/>
    </source>
</evidence>
<feature type="binding site" evidence="9">
    <location>
        <position position="91"/>
    </location>
    <ligand>
        <name>Fe cation</name>
        <dbReference type="ChEBI" id="CHEBI:24875"/>
        <label>1</label>
    </ligand>
</feature>
<feature type="binding site" evidence="9">
    <location>
        <position position="140"/>
    </location>
    <ligand>
        <name>Fe cation</name>
        <dbReference type="ChEBI" id="CHEBI:24875"/>
        <label>2</label>
    </ligand>
</feature>
<dbReference type="SUPFAM" id="SSF47240">
    <property type="entry name" value="Ferritin-like"/>
    <property type="match status" value="1"/>
</dbReference>
<dbReference type="InterPro" id="IPR009078">
    <property type="entry name" value="Ferritin-like_SF"/>
</dbReference>
<dbReference type="Pfam" id="PF03232">
    <property type="entry name" value="COQ7"/>
    <property type="match status" value="1"/>
</dbReference>
<comment type="function">
    <text evidence="9">Catalyzes the hydroxylation of 2-nonaprenyl-3-methyl-6-methoxy-1,4-benzoquinol during ubiquinone biosynthesis.</text>
</comment>
<keyword evidence="8 9" id="KW-0472">Membrane</keyword>
<dbReference type="GO" id="GO:0006744">
    <property type="term" value="P:ubiquinone biosynthetic process"/>
    <property type="evidence" value="ECO:0007669"/>
    <property type="project" value="UniProtKB-UniRule"/>
</dbReference>
<dbReference type="AlphaFoldDB" id="A0A5Q2QFE7"/>
<dbReference type="GO" id="GO:0046872">
    <property type="term" value="F:metal ion binding"/>
    <property type="evidence" value="ECO:0007669"/>
    <property type="project" value="UniProtKB-KW"/>
</dbReference>
<comment type="similarity">
    <text evidence="9">Belongs to the COQ7 family.</text>
</comment>
<proteinExistence type="inferred from homology"/>
<dbReference type="UniPathway" id="UPA00232"/>
<keyword evidence="5 9" id="KW-0560">Oxidoreductase</keyword>
<comment type="catalytic activity">
    <reaction evidence="9">
        <text>a 5-methoxy-2-methyl-3-(all-trans-polyprenyl)benzene-1,4-diol + AH2 + O2 = a 3-demethylubiquinol + A + H2O</text>
        <dbReference type="Rhea" id="RHEA:50908"/>
        <dbReference type="Rhea" id="RHEA-COMP:10859"/>
        <dbReference type="Rhea" id="RHEA-COMP:10914"/>
        <dbReference type="ChEBI" id="CHEBI:13193"/>
        <dbReference type="ChEBI" id="CHEBI:15377"/>
        <dbReference type="ChEBI" id="CHEBI:15379"/>
        <dbReference type="ChEBI" id="CHEBI:17499"/>
        <dbReference type="ChEBI" id="CHEBI:84167"/>
        <dbReference type="ChEBI" id="CHEBI:84422"/>
        <dbReference type="EC" id="1.14.99.60"/>
    </reaction>
</comment>
<feature type="binding site" evidence="9">
    <location>
        <position position="58"/>
    </location>
    <ligand>
        <name>Fe cation</name>
        <dbReference type="ChEBI" id="CHEBI:24875"/>
        <label>1</label>
    </ligand>
</feature>
<keyword evidence="11" id="KW-1185">Reference proteome</keyword>
<keyword evidence="6 9" id="KW-0408">Iron</keyword>
<protein>
    <recommendedName>
        <fullName evidence="9">3-demethoxyubiquinol 3-hydroxylase</fullName>
        <shortName evidence="9">DMQ hydroxylase</shortName>
        <ecNumber evidence="9">1.14.99.60</ecNumber>
    </recommendedName>
    <alternativeName>
        <fullName evidence="9">2-nonaprenyl-3-methyl-6-methoxy-1,4-benzoquinol hydroxylase</fullName>
    </alternativeName>
</protein>
<dbReference type="GO" id="GO:0008682">
    <property type="term" value="F:3-demethoxyubiquinol 3-hydroxylase activity"/>
    <property type="evidence" value="ECO:0007669"/>
    <property type="project" value="UniProtKB-EC"/>
</dbReference>
<dbReference type="CDD" id="cd01042">
    <property type="entry name" value="DMQH"/>
    <property type="match status" value="1"/>
</dbReference>
<evidence type="ECO:0000313" key="11">
    <source>
        <dbReference type="Proteomes" id="UP000388235"/>
    </source>
</evidence>
<dbReference type="PANTHER" id="PTHR11237:SF4">
    <property type="entry name" value="5-DEMETHOXYUBIQUINONE HYDROXYLASE, MITOCHONDRIAL"/>
    <property type="match status" value="1"/>
</dbReference>
<comment type="pathway">
    <text evidence="1 9">Cofactor biosynthesis; ubiquinone biosynthesis.</text>
</comment>
<dbReference type="GO" id="GO:0005886">
    <property type="term" value="C:plasma membrane"/>
    <property type="evidence" value="ECO:0007669"/>
    <property type="project" value="UniProtKB-SubCell"/>
</dbReference>
<sequence length="209" mass="22649">MDSFKDRAIDALDVGLKTLTDSFGEAKRDNPGAGLADQLDEHERAHLNGLMRVNHTGEVCAQGLYAGQALFARSPTTRAQMQHSADEEVDHLIWCQSALARHRGRPSRLNPLFYGASFAIGAGAAMVNDQTSLAFVHATEENVEAHLADHLTQLPPGAAASRAVLTQMQQDEFEHGQAALEQGGKPLPALVRRAMKQVARVMTATAYRI</sequence>
<dbReference type="OrthoDB" id="5192789at2"/>
<feature type="binding site" evidence="9">
    <location>
        <position position="88"/>
    </location>
    <ligand>
        <name>Fe cation</name>
        <dbReference type="ChEBI" id="CHEBI:24875"/>
        <label>2</label>
    </ligand>
</feature>
<evidence type="ECO:0000256" key="5">
    <source>
        <dbReference type="ARBA" id="ARBA00023002"/>
    </source>
</evidence>
<reference evidence="10 11" key="1">
    <citation type="submission" date="2019-11" db="EMBL/GenBank/DDBJ databases">
        <authorList>
            <person name="Khan S.A."/>
            <person name="Jeon C.O."/>
            <person name="Chun B.H."/>
        </authorList>
    </citation>
    <scope>NUCLEOTIDE SEQUENCE [LARGE SCALE GENOMIC DNA]</scope>
    <source>
        <strain evidence="10 11">IMCC 1097</strain>
    </source>
</reference>